<dbReference type="Proteomes" id="UP000231901">
    <property type="component" value="Chromosome"/>
</dbReference>
<evidence type="ECO:0000313" key="3">
    <source>
        <dbReference type="Proteomes" id="UP000231901"/>
    </source>
</evidence>
<feature type="compositionally biased region" description="Polar residues" evidence="1">
    <location>
        <begin position="71"/>
        <end position="80"/>
    </location>
</feature>
<dbReference type="AlphaFoldDB" id="A0A2K8QPD2"/>
<feature type="region of interest" description="Disordered" evidence="1">
    <location>
        <begin position="71"/>
        <end position="104"/>
    </location>
</feature>
<keyword evidence="3" id="KW-1185">Reference proteome</keyword>
<name>A0A2K8QPD2_9GAMM</name>
<gene>
    <name evidence="2" type="ORF">CVE23_16010</name>
</gene>
<dbReference type="KEGG" id="dfn:CVE23_16010"/>
<protein>
    <recommendedName>
        <fullName evidence="4">Spore coat protein U domain-containing protein</fullName>
    </recommendedName>
</protein>
<sequence>MRLTTLPAGQQTAYRIIIDEVPDYSPADGTLAVNMVVMKDCLIISAPDVDFGSAAFPSAFTSVSSNIIAVQRTQTPPLQHQSERHERSRQPAADGAGAGRDLTDTVTITLTY</sequence>
<evidence type="ECO:0000256" key="1">
    <source>
        <dbReference type="SAM" id="MobiDB-lite"/>
    </source>
</evidence>
<organism evidence="2 3">
    <name type="scientific">Dickeya fangzhongdai</name>
    <dbReference type="NCBI Taxonomy" id="1778540"/>
    <lineage>
        <taxon>Bacteria</taxon>
        <taxon>Pseudomonadati</taxon>
        <taxon>Pseudomonadota</taxon>
        <taxon>Gammaproteobacteria</taxon>
        <taxon>Enterobacterales</taxon>
        <taxon>Pectobacteriaceae</taxon>
        <taxon>Dickeya</taxon>
    </lineage>
</organism>
<dbReference type="RefSeq" id="WP_100849934.1">
    <property type="nucleotide sequence ID" value="NZ_BMJF01000006.1"/>
</dbReference>
<proteinExistence type="predicted"/>
<evidence type="ECO:0008006" key="4">
    <source>
        <dbReference type="Google" id="ProtNLM"/>
    </source>
</evidence>
<dbReference type="EMBL" id="CP025003">
    <property type="protein sequence ID" value="ATZ95351.1"/>
    <property type="molecule type" value="Genomic_DNA"/>
</dbReference>
<reference evidence="3" key="1">
    <citation type="journal article" date="2018" name="Genome Announc.">
        <title>Complete genome sequence of a Dickeya fangzhongdai type strain causing bleeding canker of pear tree trunks.</title>
        <authorList>
            <person name="Zhao Y."/>
            <person name="Tian Y."/>
            <person name="Li X."/>
            <person name="Hu B."/>
        </authorList>
    </citation>
    <scope>NUCLEOTIDE SEQUENCE [LARGE SCALE GENOMIC DNA]</scope>
    <source>
        <strain evidence="3">DSM 101947</strain>
    </source>
</reference>
<evidence type="ECO:0000313" key="2">
    <source>
        <dbReference type="EMBL" id="ATZ95351.1"/>
    </source>
</evidence>
<dbReference type="GeneID" id="66565825"/>
<accession>A0A2K8QPD2</accession>